<dbReference type="GO" id="GO:0015934">
    <property type="term" value="C:large ribosomal subunit"/>
    <property type="evidence" value="ECO:0007669"/>
    <property type="project" value="InterPro"/>
</dbReference>
<dbReference type="HAMAP" id="MF_00340">
    <property type="entry name" value="Ribosomal_bL32"/>
    <property type="match status" value="1"/>
</dbReference>
<keyword evidence="7" id="KW-1185">Reference proteome</keyword>
<keyword evidence="2 5" id="KW-0689">Ribosomal protein</keyword>
<name>A0A087EC10_9BIFI</name>
<dbReference type="Pfam" id="PF01783">
    <property type="entry name" value="Ribosomal_L32p"/>
    <property type="match status" value="1"/>
</dbReference>
<dbReference type="GO" id="GO:0003735">
    <property type="term" value="F:structural constituent of ribosome"/>
    <property type="evidence" value="ECO:0007669"/>
    <property type="project" value="InterPro"/>
</dbReference>
<evidence type="ECO:0000313" key="7">
    <source>
        <dbReference type="Proteomes" id="UP000029055"/>
    </source>
</evidence>
<keyword evidence="3 5" id="KW-0687">Ribonucleoprotein</keyword>
<dbReference type="InterPro" id="IPR002677">
    <property type="entry name" value="Ribosomal_bL32"/>
</dbReference>
<evidence type="ECO:0000256" key="3">
    <source>
        <dbReference type="ARBA" id="ARBA00023274"/>
    </source>
</evidence>
<organism evidence="6 7">
    <name type="scientific">Bifidobacterium subtile</name>
    <dbReference type="NCBI Taxonomy" id="77635"/>
    <lineage>
        <taxon>Bacteria</taxon>
        <taxon>Bacillati</taxon>
        <taxon>Actinomycetota</taxon>
        <taxon>Actinomycetes</taxon>
        <taxon>Bifidobacteriales</taxon>
        <taxon>Bifidobacteriaceae</taxon>
        <taxon>Bifidobacterium</taxon>
    </lineage>
</organism>
<evidence type="ECO:0000256" key="4">
    <source>
        <dbReference type="ARBA" id="ARBA00035178"/>
    </source>
</evidence>
<evidence type="ECO:0000256" key="5">
    <source>
        <dbReference type="HAMAP-Rule" id="MF_00340"/>
    </source>
</evidence>
<dbReference type="STRING" id="77635.BISU_1432"/>
<evidence type="ECO:0000256" key="2">
    <source>
        <dbReference type="ARBA" id="ARBA00022980"/>
    </source>
</evidence>
<dbReference type="eggNOG" id="COG0333">
    <property type="taxonomic scope" value="Bacteria"/>
</dbReference>
<dbReference type="GO" id="GO:0006412">
    <property type="term" value="P:translation"/>
    <property type="evidence" value="ECO:0007669"/>
    <property type="project" value="UniProtKB-UniRule"/>
</dbReference>
<reference evidence="6 7" key="1">
    <citation type="submission" date="2014-03" db="EMBL/GenBank/DDBJ databases">
        <title>Genomics of Bifidobacteria.</title>
        <authorList>
            <person name="Ventura M."/>
            <person name="Milani C."/>
            <person name="Lugli G.A."/>
        </authorList>
    </citation>
    <scope>NUCLEOTIDE SEQUENCE [LARGE SCALE GENOMIC DNA]</scope>
    <source>
        <strain evidence="6 7">LMG 11597</strain>
    </source>
</reference>
<proteinExistence type="inferred from homology"/>
<comment type="caution">
    <text evidence="6">The sequence shown here is derived from an EMBL/GenBank/DDBJ whole genome shotgun (WGS) entry which is preliminary data.</text>
</comment>
<sequence>MSAMDNVRRSRYDIGRLSSIVRTKQRNYHGIAKYKTSRANTHSRRANWKASAAPTTTCPNCGAPTLSHMACPSCGSFRGRVYREAIQSAHTK</sequence>
<dbReference type="AlphaFoldDB" id="A0A087EC10"/>
<evidence type="ECO:0000313" key="6">
    <source>
        <dbReference type="EMBL" id="KFJ05311.1"/>
    </source>
</evidence>
<evidence type="ECO:0000256" key="1">
    <source>
        <dbReference type="ARBA" id="ARBA00008560"/>
    </source>
</evidence>
<protein>
    <recommendedName>
        <fullName evidence="4 5">Large ribosomal subunit protein bL32</fullName>
    </recommendedName>
</protein>
<dbReference type="EMBL" id="JGZR01000001">
    <property type="protein sequence ID" value="KFJ05311.1"/>
    <property type="molecule type" value="Genomic_DNA"/>
</dbReference>
<dbReference type="NCBIfam" id="TIGR01031">
    <property type="entry name" value="rpmF_bact"/>
    <property type="match status" value="1"/>
</dbReference>
<gene>
    <name evidence="5" type="primary">rpmF</name>
    <name evidence="6" type="ORF">BISU_1432</name>
</gene>
<dbReference type="InterPro" id="IPR011332">
    <property type="entry name" value="Ribosomal_zn-bd"/>
</dbReference>
<dbReference type="Proteomes" id="UP000029055">
    <property type="component" value="Unassembled WGS sequence"/>
</dbReference>
<comment type="similarity">
    <text evidence="1 5">Belongs to the bacterial ribosomal protein bL32 family.</text>
</comment>
<accession>A0A087EC10</accession>
<dbReference type="SUPFAM" id="SSF57829">
    <property type="entry name" value="Zn-binding ribosomal proteins"/>
    <property type="match status" value="1"/>
</dbReference>